<organism evidence="1 2">
    <name type="scientific">Laccaria amethystina LaAM-08-1</name>
    <dbReference type="NCBI Taxonomy" id="1095629"/>
    <lineage>
        <taxon>Eukaryota</taxon>
        <taxon>Fungi</taxon>
        <taxon>Dikarya</taxon>
        <taxon>Basidiomycota</taxon>
        <taxon>Agaricomycotina</taxon>
        <taxon>Agaricomycetes</taxon>
        <taxon>Agaricomycetidae</taxon>
        <taxon>Agaricales</taxon>
        <taxon>Agaricineae</taxon>
        <taxon>Hydnangiaceae</taxon>
        <taxon>Laccaria</taxon>
    </lineage>
</organism>
<proteinExistence type="predicted"/>
<dbReference type="HOGENOM" id="CLU_2867992_0_0_1"/>
<reference evidence="2" key="2">
    <citation type="submission" date="2015-01" db="EMBL/GenBank/DDBJ databases">
        <title>Evolutionary Origins and Diversification of the Mycorrhizal Mutualists.</title>
        <authorList>
            <consortium name="DOE Joint Genome Institute"/>
            <consortium name="Mycorrhizal Genomics Consortium"/>
            <person name="Kohler A."/>
            <person name="Kuo A."/>
            <person name="Nagy L.G."/>
            <person name="Floudas D."/>
            <person name="Copeland A."/>
            <person name="Barry K.W."/>
            <person name="Cichocki N."/>
            <person name="Veneault-Fourrey C."/>
            <person name="LaButti K."/>
            <person name="Lindquist E.A."/>
            <person name="Lipzen A."/>
            <person name="Lundell T."/>
            <person name="Morin E."/>
            <person name="Murat C."/>
            <person name="Riley R."/>
            <person name="Ohm R."/>
            <person name="Sun H."/>
            <person name="Tunlid A."/>
            <person name="Henrissat B."/>
            <person name="Grigoriev I.V."/>
            <person name="Hibbett D.S."/>
            <person name="Martin F."/>
        </authorList>
    </citation>
    <scope>NUCLEOTIDE SEQUENCE [LARGE SCALE GENOMIC DNA]</scope>
    <source>
        <strain evidence="2">LaAM-08-1</strain>
    </source>
</reference>
<sequence length="64" mass="7067">MWDVSDLTSQDEHLLPACLTDGPLFLSVCYTTITHNSQTSSWPIFCPILSSSSFIVIVFETSLA</sequence>
<gene>
    <name evidence="1" type="ORF">K443DRAFT_269808</name>
</gene>
<evidence type="ECO:0000313" key="1">
    <source>
        <dbReference type="EMBL" id="KIJ96938.1"/>
    </source>
</evidence>
<keyword evidence="2" id="KW-1185">Reference proteome</keyword>
<dbReference type="Proteomes" id="UP000054477">
    <property type="component" value="Unassembled WGS sequence"/>
</dbReference>
<accession>A0A0C9X6L2</accession>
<name>A0A0C9X6L2_9AGAR</name>
<dbReference type="AlphaFoldDB" id="A0A0C9X6L2"/>
<dbReference type="EMBL" id="KN838706">
    <property type="protein sequence ID" value="KIJ96938.1"/>
    <property type="molecule type" value="Genomic_DNA"/>
</dbReference>
<evidence type="ECO:0000313" key="2">
    <source>
        <dbReference type="Proteomes" id="UP000054477"/>
    </source>
</evidence>
<reference evidence="1 2" key="1">
    <citation type="submission" date="2014-04" db="EMBL/GenBank/DDBJ databases">
        <authorList>
            <consortium name="DOE Joint Genome Institute"/>
            <person name="Kuo A."/>
            <person name="Kohler A."/>
            <person name="Nagy L.G."/>
            <person name="Floudas D."/>
            <person name="Copeland A."/>
            <person name="Barry K.W."/>
            <person name="Cichocki N."/>
            <person name="Veneault-Fourrey C."/>
            <person name="LaButti K."/>
            <person name="Lindquist E.A."/>
            <person name="Lipzen A."/>
            <person name="Lundell T."/>
            <person name="Morin E."/>
            <person name="Murat C."/>
            <person name="Sun H."/>
            <person name="Tunlid A."/>
            <person name="Henrissat B."/>
            <person name="Grigoriev I.V."/>
            <person name="Hibbett D.S."/>
            <person name="Martin F."/>
            <person name="Nordberg H.P."/>
            <person name="Cantor M.N."/>
            <person name="Hua S.X."/>
        </authorList>
    </citation>
    <scope>NUCLEOTIDE SEQUENCE [LARGE SCALE GENOMIC DNA]</scope>
    <source>
        <strain evidence="1 2">LaAM-08-1</strain>
    </source>
</reference>
<protein>
    <submittedName>
        <fullName evidence="1">Uncharacterized protein</fullName>
    </submittedName>
</protein>